<name>A0AAU7KIY5_9GAMM</name>
<protein>
    <submittedName>
        <fullName evidence="3">Pilus assembly protein</fullName>
    </submittedName>
</protein>
<evidence type="ECO:0000256" key="1">
    <source>
        <dbReference type="SAM" id="Phobius"/>
    </source>
</evidence>
<dbReference type="InterPro" id="IPR012495">
    <property type="entry name" value="TadE-like_dom"/>
</dbReference>
<keyword evidence="1" id="KW-0812">Transmembrane</keyword>
<dbReference type="RefSeq" id="WP_124804980.1">
    <property type="nucleotide sequence ID" value="NZ_CP098827.1"/>
</dbReference>
<organism evidence="3">
    <name type="scientific">Halomonas sp. RT37</name>
    <dbReference type="NCBI Taxonomy" id="2950872"/>
    <lineage>
        <taxon>Bacteria</taxon>
        <taxon>Pseudomonadati</taxon>
        <taxon>Pseudomonadota</taxon>
        <taxon>Gammaproteobacteria</taxon>
        <taxon>Oceanospirillales</taxon>
        <taxon>Halomonadaceae</taxon>
        <taxon>Halomonas</taxon>
    </lineage>
</organism>
<gene>
    <name evidence="3" type="ORF">NFG58_02135</name>
</gene>
<accession>A0AAU7KIY5</accession>
<evidence type="ECO:0000259" key="2">
    <source>
        <dbReference type="Pfam" id="PF07811"/>
    </source>
</evidence>
<dbReference type="AlphaFoldDB" id="A0AAU7KIY5"/>
<sequence length="145" mass="15364">MHRGKGTRACRQGGAVAIEFAIVLPIFLLLLYALVSYSVAMVQQHQLTQVTSEAARSAAVVASAPWLADEDMLAEATQRVLDSIEAMGWLADDTPGCIEGARVAIEDDTLTVCLERSLSIKTLSVAGISVPDLPDALSGRAVIKL</sequence>
<feature type="transmembrane region" description="Helical" evidence="1">
    <location>
        <begin position="12"/>
        <end position="35"/>
    </location>
</feature>
<dbReference type="Pfam" id="PF07811">
    <property type="entry name" value="TadE"/>
    <property type="match status" value="1"/>
</dbReference>
<keyword evidence="1" id="KW-1133">Transmembrane helix</keyword>
<dbReference type="EMBL" id="CP098827">
    <property type="protein sequence ID" value="XBO71539.1"/>
    <property type="molecule type" value="Genomic_DNA"/>
</dbReference>
<reference evidence="3" key="1">
    <citation type="submission" date="2022-06" db="EMBL/GenBank/DDBJ databases">
        <title>A novel DMS-producing enzyme.</title>
        <authorList>
            <person name="Zhang Y."/>
        </authorList>
    </citation>
    <scope>NUCLEOTIDE SEQUENCE</scope>
    <source>
        <strain evidence="3">RT37</strain>
    </source>
</reference>
<evidence type="ECO:0000313" key="3">
    <source>
        <dbReference type="EMBL" id="XBO71539.1"/>
    </source>
</evidence>
<feature type="domain" description="TadE-like" evidence="2">
    <location>
        <begin position="14"/>
        <end position="56"/>
    </location>
</feature>
<keyword evidence="1" id="KW-0472">Membrane</keyword>
<proteinExistence type="predicted"/>